<sequence>MENIDSNRRVTPSIRKAIVALSQYLSDLNSERAKCEEELSYLQNACNVIDKMRRRQQPIIDKMFDPINKLQARENENIQEVEKITTQNEKLRQQIKELEEELSTDITSVESIEKRTNYLERNVSEYQKIFTEIFQPYPLPYPYTIDSYMNWAIANRDKIILDNYHHELCQKLHNCPKDFNNLLFTEKEYIVSLLRKLRCATEDIVKEIRKIDLNLSVDPKKHESEVRNALKRYAVIALSMQNINFYD</sequence>
<organism evidence="2 3">
    <name type="scientific">Tritrichomonas foetus</name>
    <dbReference type="NCBI Taxonomy" id="1144522"/>
    <lineage>
        <taxon>Eukaryota</taxon>
        <taxon>Metamonada</taxon>
        <taxon>Parabasalia</taxon>
        <taxon>Tritrichomonadida</taxon>
        <taxon>Tritrichomonadidae</taxon>
        <taxon>Tritrichomonas</taxon>
    </lineage>
</organism>
<accession>A0A1J4JL48</accession>
<protein>
    <submittedName>
        <fullName evidence="2">Uncharacterized protein</fullName>
    </submittedName>
</protein>
<feature type="coiled-coil region" evidence="1">
    <location>
        <begin position="74"/>
        <end position="115"/>
    </location>
</feature>
<evidence type="ECO:0000256" key="1">
    <source>
        <dbReference type="SAM" id="Coils"/>
    </source>
</evidence>
<dbReference type="RefSeq" id="XP_068352530.1">
    <property type="nucleotide sequence ID" value="XM_068509509.1"/>
</dbReference>
<comment type="caution">
    <text evidence="2">The sequence shown here is derived from an EMBL/GenBank/DDBJ whole genome shotgun (WGS) entry which is preliminary data.</text>
</comment>
<dbReference type="Proteomes" id="UP000179807">
    <property type="component" value="Unassembled WGS sequence"/>
</dbReference>
<keyword evidence="3" id="KW-1185">Reference proteome</keyword>
<proteinExistence type="predicted"/>
<evidence type="ECO:0000313" key="3">
    <source>
        <dbReference type="Proteomes" id="UP000179807"/>
    </source>
</evidence>
<gene>
    <name evidence="2" type="ORF">TRFO_34167</name>
</gene>
<dbReference type="Gene3D" id="1.10.287.1490">
    <property type="match status" value="1"/>
</dbReference>
<name>A0A1J4JL48_9EUKA</name>
<dbReference type="GeneID" id="94844213"/>
<evidence type="ECO:0000313" key="2">
    <source>
        <dbReference type="EMBL" id="OHS99393.1"/>
    </source>
</evidence>
<dbReference type="EMBL" id="MLAK01001007">
    <property type="protein sequence ID" value="OHS99393.1"/>
    <property type="molecule type" value="Genomic_DNA"/>
</dbReference>
<keyword evidence="1" id="KW-0175">Coiled coil</keyword>
<dbReference type="AlphaFoldDB" id="A0A1J4JL48"/>
<reference evidence="2" key="1">
    <citation type="submission" date="2016-10" db="EMBL/GenBank/DDBJ databases">
        <authorList>
            <person name="Benchimol M."/>
            <person name="Almeida L.G."/>
            <person name="Vasconcelos A.T."/>
            <person name="Perreira-Neves A."/>
            <person name="Rosa I.A."/>
            <person name="Tasca T."/>
            <person name="Bogo M.R."/>
            <person name="de Souza W."/>
        </authorList>
    </citation>
    <scope>NUCLEOTIDE SEQUENCE [LARGE SCALE GENOMIC DNA]</scope>
    <source>
        <strain evidence="2">K</strain>
    </source>
</reference>
<dbReference type="VEuPathDB" id="TrichDB:TRFO_34167"/>
<feature type="coiled-coil region" evidence="1">
    <location>
        <begin position="18"/>
        <end position="45"/>
    </location>
</feature>